<gene>
    <name evidence="5" type="ORF">CUNI_LOCUS7537</name>
</gene>
<dbReference type="AlphaFoldDB" id="A0A8S3YZ54"/>
<dbReference type="EMBL" id="CAJHNH020001202">
    <property type="protein sequence ID" value="CAG5121979.1"/>
    <property type="molecule type" value="Genomic_DNA"/>
</dbReference>
<dbReference type="PANTHER" id="PTHR23351">
    <property type="entry name" value="FOS TRANSCRIPTION FACTOR-RELATED"/>
    <property type="match status" value="1"/>
</dbReference>
<dbReference type="PROSITE" id="PS00036">
    <property type="entry name" value="BZIP_BASIC"/>
    <property type="match status" value="1"/>
</dbReference>
<dbReference type="GO" id="GO:0000981">
    <property type="term" value="F:DNA-binding transcription factor activity, RNA polymerase II-specific"/>
    <property type="evidence" value="ECO:0007669"/>
    <property type="project" value="TreeGrafter"/>
</dbReference>
<evidence type="ECO:0000259" key="4">
    <source>
        <dbReference type="PROSITE" id="PS50217"/>
    </source>
</evidence>
<dbReference type="InterPro" id="IPR046347">
    <property type="entry name" value="bZIP_sf"/>
</dbReference>
<dbReference type="InterPro" id="IPR000837">
    <property type="entry name" value="AP-1"/>
</dbReference>
<dbReference type="SUPFAM" id="SSF57959">
    <property type="entry name" value="Leucine zipper domain"/>
    <property type="match status" value="1"/>
</dbReference>
<keyword evidence="1" id="KW-0805">Transcription regulation</keyword>
<proteinExistence type="predicted"/>
<keyword evidence="6" id="KW-1185">Reference proteome</keyword>
<dbReference type="Pfam" id="PF07716">
    <property type="entry name" value="bZIP_2"/>
    <property type="match status" value="1"/>
</dbReference>
<evidence type="ECO:0000313" key="6">
    <source>
        <dbReference type="Proteomes" id="UP000678393"/>
    </source>
</evidence>
<protein>
    <recommendedName>
        <fullName evidence="4">BZIP domain-containing protein</fullName>
    </recommendedName>
</protein>
<reference evidence="5" key="1">
    <citation type="submission" date="2021-04" db="EMBL/GenBank/DDBJ databases">
        <authorList>
            <consortium name="Molecular Ecology Group"/>
        </authorList>
    </citation>
    <scope>NUCLEOTIDE SEQUENCE</scope>
</reference>
<dbReference type="SMART" id="SM00338">
    <property type="entry name" value="BRLZ"/>
    <property type="match status" value="1"/>
</dbReference>
<dbReference type="PANTHER" id="PTHR23351:SF24">
    <property type="entry name" value="ACTIVATING TRANSCRIPTION FACTOR 3-RELATED"/>
    <property type="match status" value="1"/>
</dbReference>
<evidence type="ECO:0000256" key="3">
    <source>
        <dbReference type="ARBA" id="ARBA00023163"/>
    </source>
</evidence>
<name>A0A8S3YZ54_9EUPU</name>
<organism evidence="5 6">
    <name type="scientific">Candidula unifasciata</name>
    <dbReference type="NCBI Taxonomy" id="100452"/>
    <lineage>
        <taxon>Eukaryota</taxon>
        <taxon>Metazoa</taxon>
        <taxon>Spiralia</taxon>
        <taxon>Lophotrochozoa</taxon>
        <taxon>Mollusca</taxon>
        <taxon>Gastropoda</taxon>
        <taxon>Heterobranchia</taxon>
        <taxon>Euthyneura</taxon>
        <taxon>Panpulmonata</taxon>
        <taxon>Eupulmonata</taxon>
        <taxon>Stylommatophora</taxon>
        <taxon>Helicina</taxon>
        <taxon>Helicoidea</taxon>
        <taxon>Geomitridae</taxon>
        <taxon>Candidula</taxon>
    </lineage>
</organism>
<comment type="caution">
    <text evidence="5">The sequence shown here is derived from an EMBL/GenBank/DDBJ whole genome shotgun (WGS) entry which is preliminary data.</text>
</comment>
<dbReference type="GO" id="GO:0000978">
    <property type="term" value="F:RNA polymerase II cis-regulatory region sequence-specific DNA binding"/>
    <property type="evidence" value="ECO:0007669"/>
    <property type="project" value="TreeGrafter"/>
</dbReference>
<keyword evidence="2" id="KW-0238">DNA-binding</keyword>
<accession>A0A8S3YZ54</accession>
<evidence type="ECO:0000256" key="2">
    <source>
        <dbReference type="ARBA" id="ARBA00023125"/>
    </source>
</evidence>
<dbReference type="OrthoDB" id="2596881at2759"/>
<dbReference type="GO" id="GO:0005634">
    <property type="term" value="C:nucleus"/>
    <property type="evidence" value="ECO:0007669"/>
    <property type="project" value="TreeGrafter"/>
</dbReference>
<feature type="domain" description="BZIP" evidence="4">
    <location>
        <begin position="113"/>
        <end position="176"/>
    </location>
</feature>
<dbReference type="Proteomes" id="UP000678393">
    <property type="component" value="Unassembled WGS sequence"/>
</dbReference>
<sequence>MSLRCGPDNVSSKETERDFVAQEVDSNDATQNTDHKVQVCGVKCPKDVNFLPDKEMALLMEAFTQACASKRPTPLLKYELRCLIQARRLTQGKDELAVKFMSPTVLKLSAAELEQVARRRRQNRLAAQRCRQKRKMSQELMVKKIHQLQEQNQQLVMAADLLRQEKQLLMETVADHLLHCPCLSQISLETSLGNGVP</sequence>
<evidence type="ECO:0000313" key="5">
    <source>
        <dbReference type="EMBL" id="CAG5121979.1"/>
    </source>
</evidence>
<keyword evidence="3" id="KW-0804">Transcription</keyword>
<dbReference type="Gene3D" id="1.20.5.170">
    <property type="match status" value="1"/>
</dbReference>
<dbReference type="PROSITE" id="PS50217">
    <property type="entry name" value="BZIP"/>
    <property type="match status" value="1"/>
</dbReference>
<evidence type="ECO:0000256" key="1">
    <source>
        <dbReference type="ARBA" id="ARBA00023015"/>
    </source>
</evidence>
<dbReference type="InterPro" id="IPR004827">
    <property type="entry name" value="bZIP"/>
</dbReference>